<proteinExistence type="predicted"/>
<evidence type="ECO:0000313" key="3">
    <source>
        <dbReference type="Proteomes" id="UP000192578"/>
    </source>
</evidence>
<dbReference type="InterPro" id="IPR004875">
    <property type="entry name" value="DDE_SF_endonuclease_dom"/>
</dbReference>
<organism evidence="2 3">
    <name type="scientific">Hypsibius exemplaris</name>
    <name type="common">Freshwater tardigrade</name>
    <dbReference type="NCBI Taxonomy" id="2072580"/>
    <lineage>
        <taxon>Eukaryota</taxon>
        <taxon>Metazoa</taxon>
        <taxon>Ecdysozoa</taxon>
        <taxon>Tardigrada</taxon>
        <taxon>Eutardigrada</taxon>
        <taxon>Parachela</taxon>
        <taxon>Hypsibioidea</taxon>
        <taxon>Hypsibiidae</taxon>
        <taxon>Hypsibius</taxon>
    </lineage>
</organism>
<protein>
    <recommendedName>
        <fullName evidence="1">DDE-1 domain-containing protein</fullName>
    </recommendedName>
</protein>
<accession>A0A1W0WGI4</accession>
<feature type="domain" description="DDE-1" evidence="1">
    <location>
        <begin position="144"/>
        <end position="261"/>
    </location>
</feature>
<sequence>MRRICEITKAAYDKAETELTIIHDADLTKWARDAATSVELSGFQVSKSWISKFKKMHNIVDRKITEYVIKKMMEDEPDRYIAAADFVEHVKGLILLYGPKCVLNADQSGFEYEIHSGRTLRTRGLKKVRACVQSITKMTHSYTIMVTIDANGKLLSPLFIVMQEITGNSFGSQVQQGLFAAPNIFVTALNSGKMKKQHLSVWLEQVFFPNVADRTVLVIDSWSTYKNQELLDAATPEGREVQIVTVPPKTTPLCQPTGPNVNYTSGMQC</sequence>
<dbReference type="Pfam" id="PF03184">
    <property type="entry name" value="DDE_1"/>
    <property type="match status" value="1"/>
</dbReference>
<dbReference type="OrthoDB" id="10051656at2759"/>
<name>A0A1W0WGI4_HYPEX</name>
<dbReference type="EMBL" id="MTYJ01000107">
    <property type="protein sequence ID" value="OQV14309.1"/>
    <property type="molecule type" value="Genomic_DNA"/>
</dbReference>
<comment type="caution">
    <text evidence="2">The sequence shown here is derived from an EMBL/GenBank/DDBJ whole genome shotgun (WGS) entry which is preliminary data.</text>
</comment>
<keyword evidence="3" id="KW-1185">Reference proteome</keyword>
<reference evidence="3" key="1">
    <citation type="submission" date="2017-01" db="EMBL/GenBank/DDBJ databases">
        <title>Comparative genomics of anhydrobiosis in the tardigrade Hypsibius dujardini.</title>
        <authorList>
            <person name="Yoshida Y."/>
            <person name="Koutsovoulos G."/>
            <person name="Laetsch D."/>
            <person name="Stevens L."/>
            <person name="Kumar S."/>
            <person name="Horikawa D."/>
            <person name="Ishino K."/>
            <person name="Komine S."/>
            <person name="Tomita M."/>
            <person name="Blaxter M."/>
            <person name="Arakawa K."/>
        </authorList>
    </citation>
    <scope>NUCLEOTIDE SEQUENCE [LARGE SCALE GENOMIC DNA]</scope>
    <source>
        <strain evidence="3">Z151</strain>
    </source>
</reference>
<gene>
    <name evidence="2" type="ORF">BV898_11544</name>
</gene>
<evidence type="ECO:0000313" key="2">
    <source>
        <dbReference type="EMBL" id="OQV14309.1"/>
    </source>
</evidence>
<dbReference type="Proteomes" id="UP000192578">
    <property type="component" value="Unassembled WGS sequence"/>
</dbReference>
<dbReference type="AlphaFoldDB" id="A0A1W0WGI4"/>
<dbReference type="GO" id="GO:0003676">
    <property type="term" value="F:nucleic acid binding"/>
    <property type="evidence" value="ECO:0007669"/>
    <property type="project" value="InterPro"/>
</dbReference>
<evidence type="ECO:0000259" key="1">
    <source>
        <dbReference type="Pfam" id="PF03184"/>
    </source>
</evidence>